<organism evidence="1 2">
    <name type="scientific">Rhizophagus clarus</name>
    <dbReference type="NCBI Taxonomy" id="94130"/>
    <lineage>
        <taxon>Eukaryota</taxon>
        <taxon>Fungi</taxon>
        <taxon>Fungi incertae sedis</taxon>
        <taxon>Mucoromycota</taxon>
        <taxon>Glomeromycotina</taxon>
        <taxon>Glomeromycetes</taxon>
        <taxon>Glomerales</taxon>
        <taxon>Glomeraceae</taxon>
        <taxon>Rhizophagus</taxon>
    </lineage>
</organism>
<gene>
    <name evidence="1" type="ORF">RCL2_002208700</name>
</gene>
<proteinExistence type="predicted"/>
<accession>A0A8H3QX54</accession>
<evidence type="ECO:0000313" key="2">
    <source>
        <dbReference type="Proteomes" id="UP000615446"/>
    </source>
</evidence>
<reference evidence="1" key="1">
    <citation type="submission" date="2019-10" db="EMBL/GenBank/DDBJ databases">
        <title>Conservation and host-specific expression of non-tandemly repeated heterogenous ribosome RNA gene in arbuscular mycorrhizal fungi.</title>
        <authorList>
            <person name="Maeda T."/>
            <person name="Kobayashi Y."/>
            <person name="Nakagawa T."/>
            <person name="Ezawa T."/>
            <person name="Yamaguchi K."/>
            <person name="Bino T."/>
            <person name="Nishimoto Y."/>
            <person name="Shigenobu S."/>
            <person name="Kawaguchi M."/>
        </authorList>
    </citation>
    <scope>NUCLEOTIDE SEQUENCE</scope>
    <source>
        <strain evidence="1">HR1</strain>
    </source>
</reference>
<evidence type="ECO:0000313" key="1">
    <source>
        <dbReference type="EMBL" id="GES95418.1"/>
    </source>
</evidence>
<dbReference type="EMBL" id="BLAL01000242">
    <property type="protein sequence ID" value="GES95418.1"/>
    <property type="molecule type" value="Genomic_DNA"/>
</dbReference>
<sequence length="84" mass="9366">MTSCGVDFAALFLTEEVEPNNTTSQNLESEEDVDTIMEAYGKSMDLRPSRNDSYDMKIAVLSTVVLSVNKVDLSIKKHNDVNNH</sequence>
<name>A0A8H3QX54_9GLOM</name>
<protein>
    <submittedName>
        <fullName evidence="1">Uncharacterized protein</fullName>
    </submittedName>
</protein>
<dbReference type="Proteomes" id="UP000615446">
    <property type="component" value="Unassembled WGS sequence"/>
</dbReference>
<dbReference type="AlphaFoldDB" id="A0A8H3QX54"/>
<comment type="caution">
    <text evidence="1">The sequence shown here is derived from an EMBL/GenBank/DDBJ whole genome shotgun (WGS) entry which is preliminary data.</text>
</comment>